<dbReference type="PANTHER" id="PTHR43157:SF31">
    <property type="entry name" value="PHOSPHATIDYLINOSITOL-GLYCAN BIOSYNTHESIS CLASS F PROTEIN"/>
    <property type="match status" value="1"/>
</dbReference>
<name>A0AA49GNI6_9BACT</name>
<comment type="similarity">
    <text evidence="2">Belongs to the short-chain dehydrogenases/reductases (SDR) family.</text>
</comment>
<dbReference type="SUPFAM" id="SSF51735">
    <property type="entry name" value="NAD(P)-binding Rossmann-fold domains"/>
    <property type="match status" value="1"/>
</dbReference>
<keyword evidence="1" id="KW-0560">Oxidoreductase</keyword>
<gene>
    <name evidence="3" type="ORF">K4G66_05320</name>
</gene>
<reference evidence="3" key="2">
    <citation type="journal article" date="2024" name="Antonie Van Leeuwenhoek">
        <title>Roseihalotalea indica gen. nov., sp. nov., a halophilic Bacteroidetes from mesopelagic Southwest Indian Ocean with higher carbohydrate metabolic potential.</title>
        <authorList>
            <person name="Chen B."/>
            <person name="Zhang M."/>
            <person name="Lin D."/>
            <person name="Ye J."/>
            <person name="Tang K."/>
        </authorList>
    </citation>
    <scope>NUCLEOTIDE SEQUENCE</scope>
    <source>
        <strain evidence="3">TK19036</strain>
    </source>
</reference>
<accession>A0AA49GNI6</accession>
<dbReference type="Pfam" id="PF00106">
    <property type="entry name" value="adh_short"/>
    <property type="match status" value="1"/>
</dbReference>
<protein>
    <submittedName>
        <fullName evidence="3">SDR family oxidoreductase</fullName>
    </submittedName>
</protein>
<dbReference type="AlphaFoldDB" id="A0AA49GNI6"/>
<dbReference type="Gene3D" id="3.40.50.720">
    <property type="entry name" value="NAD(P)-binding Rossmann-like Domain"/>
    <property type="match status" value="1"/>
</dbReference>
<dbReference type="InterPro" id="IPR002347">
    <property type="entry name" value="SDR_fam"/>
</dbReference>
<sequence length="291" mass="32285">MKDKICVITGANSGVGKVTARELAKQGAHVVMVCRNQEKAERAKEDILRVCGHDRVDIVLADLASVQQIREAAHHINEHYPKIDVLNNNAGLIMGDRRQTTEDGFEMTFGVNHLAPFLLTHLLLDKVIASGRGNIINVSSEAHRLASFDLNDLQYERRWYLGLKAYNLSKLCNILFTRELSKRLSGTNVVTNALHPGAIASNFGKGVPGVFGIAMTLSRPFMIGEEKGAQTSIYLATSEEGYTATGKYFKNKKAVQPSKDAMNDYNARRLWEISEELLQIEFLPQKKIASA</sequence>
<evidence type="ECO:0000256" key="1">
    <source>
        <dbReference type="ARBA" id="ARBA00023002"/>
    </source>
</evidence>
<dbReference type="InterPro" id="IPR036291">
    <property type="entry name" value="NAD(P)-bd_dom_sf"/>
</dbReference>
<dbReference type="CDD" id="cd05327">
    <property type="entry name" value="retinol-DH_like_SDR_c_like"/>
    <property type="match status" value="1"/>
</dbReference>
<evidence type="ECO:0000256" key="2">
    <source>
        <dbReference type="RuleBase" id="RU000363"/>
    </source>
</evidence>
<evidence type="ECO:0000313" key="3">
    <source>
        <dbReference type="EMBL" id="WKN38120.1"/>
    </source>
</evidence>
<dbReference type="PRINTS" id="PR00080">
    <property type="entry name" value="SDRFAMILY"/>
</dbReference>
<dbReference type="GO" id="GO:0016491">
    <property type="term" value="F:oxidoreductase activity"/>
    <property type="evidence" value="ECO:0007669"/>
    <property type="project" value="UniProtKB-KW"/>
</dbReference>
<organism evidence="3">
    <name type="scientific">Roseihalotalea indica</name>
    <dbReference type="NCBI Taxonomy" id="2867963"/>
    <lineage>
        <taxon>Bacteria</taxon>
        <taxon>Pseudomonadati</taxon>
        <taxon>Bacteroidota</taxon>
        <taxon>Cytophagia</taxon>
        <taxon>Cytophagales</taxon>
        <taxon>Catalimonadaceae</taxon>
        <taxon>Roseihalotalea</taxon>
    </lineage>
</organism>
<dbReference type="PRINTS" id="PR00081">
    <property type="entry name" value="GDHRDH"/>
</dbReference>
<reference evidence="3" key="1">
    <citation type="journal article" date="2023" name="Comput. Struct. Biotechnol. J.">
        <title>Discovery of a novel marine Bacteroidetes with a rich repertoire of carbohydrate-active enzymes.</title>
        <authorList>
            <person name="Chen B."/>
            <person name="Liu G."/>
            <person name="Chen Q."/>
            <person name="Wang H."/>
            <person name="Liu L."/>
            <person name="Tang K."/>
        </authorList>
    </citation>
    <scope>NUCLEOTIDE SEQUENCE</scope>
    <source>
        <strain evidence="3">TK19036</strain>
    </source>
</reference>
<dbReference type="EMBL" id="CP120682">
    <property type="protein sequence ID" value="WKN38120.1"/>
    <property type="molecule type" value="Genomic_DNA"/>
</dbReference>
<proteinExistence type="inferred from homology"/>
<dbReference type="PANTHER" id="PTHR43157">
    <property type="entry name" value="PHOSPHATIDYLINOSITOL-GLYCAN BIOSYNTHESIS CLASS F PROTEIN-RELATED"/>
    <property type="match status" value="1"/>
</dbReference>